<dbReference type="AlphaFoldDB" id="A0A560KQK2"/>
<dbReference type="STRING" id="1399419.A5906_03675"/>
<proteinExistence type="predicted"/>
<dbReference type="PANTHER" id="PTHR34075">
    <property type="entry name" value="BLR3430 PROTEIN"/>
    <property type="match status" value="1"/>
</dbReference>
<comment type="caution">
    <text evidence="3">The sequence shown here is derived from an EMBL/GenBank/DDBJ whole genome shotgun (WGS) entry which is preliminary data.</text>
</comment>
<feature type="domain" description="ChsH2 rubredoxin-like zinc ribbon" evidence="2">
    <location>
        <begin position="12"/>
        <end position="42"/>
    </location>
</feature>
<sequence>MSERIADWTKGEEAITYQACTSCGHVQYFHRAFCTACGAPDPREQRASGKGRVYATSLVCRAATPETRARVPYNIVLVDCAEGFRMMAHGDNGLAIGDSVVASFRPFAGKLVPFFIRERSGIRHSGAV</sequence>
<evidence type="ECO:0000313" key="3">
    <source>
        <dbReference type="EMBL" id="TWB84354.1"/>
    </source>
</evidence>
<name>A0A560KQK2_9BRAD</name>
<dbReference type="PANTHER" id="PTHR34075:SF5">
    <property type="entry name" value="BLR3430 PROTEIN"/>
    <property type="match status" value="1"/>
</dbReference>
<reference evidence="3 4" key="1">
    <citation type="submission" date="2019-06" db="EMBL/GenBank/DDBJ databases">
        <title>Genomic Encyclopedia of Type Strains, Phase IV (KMG-V): Genome sequencing to study the core and pangenomes of soil and plant-associated prokaryotes.</title>
        <authorList>
            <person name="Whitman W."/>
        </authorList>
    </citation>
    <scope>NUCLEOTIDE SEQUENCE [LARGE SCALE GENOMIC DNA]</scope>
    <source>
        <strain evidence="3 4">BR 10556</strain>
    </source>
</reference>
<organism evidence="3 4">
    <name type="scientific">Bradyrhizobium sacchari</name>
    <dbReference type="NCBI Taxonomy" id="1399419"/>
    <lineage>
        <taxon>Bacteria</taxon>
        <taxon>Pseudomonadati</taxon>
        <taxon>Pseudomonadota</taxon>
        <taxon>Alphaproteobacteria</taxon>
        <taxon>Hyphomicrobiales</taxon>
        <taxon>Nitrobacteraceae</taxon>
        <taxon>Bradyrhizobium</taxon>
    </lineage>
</organism>
<dbReference type="InterPro" id="IPR052513">
    <property type="entry name" value="Thioester_dehydratase-like"/>
</dbReference>
<evidence type="ECO:0000259" key="2">
    <source>
        <dbReference type="Pfam" id="PF12172"/>
    </source>
</evidence>
<keyword evidence="4" id="KW-1185">Reference proteome</keyword>
<dbReference type="Pfam" id="PF01796">
    <property type="entry name" value="OB_ChsH2_C"/>
    <property type="match status" value="1"/>
</dbReference>
<protein>
    <submittedName>
        <fullName evidence="3">Putative OB-fold protein</fullName>
    </submittedName>
</protein>
<dbReference type="InterPro" id="IPR022002">
    <property type="entry name" value="ChsH2_Znr"/>
</dbReference>
<gene>
    <name evidence="3" type="ORF">FBZ95_101798</name>
</gene>
<evidence type="ECO:0000259" key="1">
    <source>
        <dbReference type="Pfam" id="PF01796"/>
    </source>
</evidence>
<dbReference type="InterPro" id="IPR002878">
    <property type="entry name" value="ChsH2_C"/>
</dbReference>
<dbReference type="OrthoDB" id="7871482at2"/>
<accession>A0A560KQK2</accession>
<dbReference type="EMBL" id="VITW01000001">
    <property type="protein sequence ID" value="TWB84354.1"/>
    <property type="molecule type" value="Genomic_DNA"/>
</dbReference>
<evidence type="ECO:0000313" key="4">
    <source>
        <dbReference type="Proteomes" id="UP000315914"/>
    </source>
</evidence>
<dbReference type="InterPro" id="IPR012340">
    <property type="entry name" value="NA-bd_OB-fold"/>
</dbReference>
<dbReference type="RefSeq" id="WP_080138041.1">
    <property type="nucleotide sequence ID" value="NZ_LWIG01000026.1"/>
</dbReference>
<dbReference type="Proteomes" id="UP000315914">
    <property type="component" value="Unassembled WGS sequence"/>
</dbReference>
<feature type="domain" description="ChsH2 C-terminal OB-fold" evidence="1">
    <location>
        <begin position="45"/>
        <end position="105"/>
    </location>
</feature>
<dbReference type="SUPFAM" id="SSF50249">
    <property type="entry name" value="Nucleic acid-binding proteins"/>
    <property type="match status" value="1"/>
</dbReference>
<dbReference type="Pfam" id="PF12172">
    <property type="entry name" value="zf-ChsH2"/>
    <property type="match status" value="1"/>
</dbReference>